<evidence type="ECO:0000313" key="2">
    <source>
        <dbReference type="Proteomes" id="UP000031718"/>
    </source>
</evidence>
<name>A0A0B4ZXP2_9CAUD</name>
<dbReference type="EMBL" id="KP027195">
    <property type="protein sequence ID" value="AJD82117.1"/>
    <property type="molecule type" value="Genomic_DNA"/>
</dbReference>
<gene>
    <name evidence="1" type="primary">45</name>
    <name evidence="1" type="ORF">COSMO_45</name>
</gene>
<evidence type="ECO:0000313" key="1">
    <source>
        <dbReference type="EMBL" id="AJD82117.1"/>
    </source>
</evidence>
<accession>A0A0B4ZXP2</accession>
<dbReference type="Proteomes" id="UP000031718">
    <property type="component" value="Segment"/>
</dbReference>
<sequence length="707" mass="73663">MADETFWWAETFVHLETGIGSAEVFGLPQLTFGAVEVSPLGIATGEAFGATVVIGPPQFVYPAGIESAEAFGQHATGSAVIPVGIESAEAVGVPMLGPTIHALGIESGEAFGAALFINPGKPELVDFAIADGNSLTMPDHQPGDLLLFFGYFDGVNHPHPPTPSGSDPAYWELFDQNGTQNSITVAAAIAESNSHTSGTWSNTDALACAVLRGADPLYPIGYTSVGFGSGSNQSVAPELSNLFDKSGKSNLLYGHGHKTVTSWGAAPSGFTRLGQTNANFAVNVKDDTTTDGAATQTATTSSSSGYGGTIIEVKQAPVPGVTWTRTWAGNGTVDGSQTQWYAEGDRIILFMVQDRAVSFTATVDGTPLKRVALVQFTGIGGVAMLATYISEPLSEGNHTLEWDVGAWTAISALQVTNAHGVCGIPKTLVDTGNGYHPVDAPKCAGGRIFHAFGCGNNPGFGNPTGGNWRWVTNSNSSIAVSDWDDATVFAVTKSSSSPQWAGLSIDFGPLESMDENAIGPRWENPPQVVDFGSGGSLEGTAEAIEGDTLVFDFIIDRGTTTPPTILMNGTPMPVAHYVNFTGASSNAMMVRYIVENVPGGTLEFASSGGNFTFGNWTAQASFVRCNEVGATTSVFGAGAPSQDVTLDPGEFALQAFGGVNNLNRCRGGLQINYTNDGACITTQVADESTTFTCPASQYHAGMVTKFN</sequence>
<protein>
    <submittedName>
        <fullName evidence="1">Minor tail protein</fullName>
    </submittedName>
</protein>
<reference evidence="1 2" key="1">
    <citation type="submission" date="2014-10" db="EMBL/GenBank/DDBJ databases">
        <authorList>
            <person name="Mackenzie J."/>
            <person name="Lekholoane M."/>
            <person name="Leqhaoe R."/>
            <person name="Mcunu Z."/>
            <person name="Mzobe Z."/>
            <person name="Rodel H."/>
            <person name="Seagreen C."/>
            <person name="Mazeka N."/>
            <person name="Larsen M.H."/>
            <person name="Rubin E.J."/>
            <person name="Russell D.A."/>
            <person name="Guerrero C.A."/>
            <person name="Bowman C.A."/>
            <person name="Jacobs-Sera D."/>
            <person name="Hendrix R.W."/>
            <person name="Hatfull G.F."/>
        </authorList>
    </citation>
    <scope>NUCLEOTIDE SEQUENCE [LARGE SCALE GENOMIC DNA]</scope>
</reference>
<organism evidence="1 2">
    <name type="scientific">Mycobacterium phage Cosmo</name>
    <dbReference type="NCBI Taxonomy" id="1567467"/>
    <lineage>
        <taxon>Viruses</taxon>
        <taxon>Duplodnaviria</taxon>
        <taxon>Heunggongvirae</taxon>
        <taxon>Uroviricota</taxon>
        <taxon>Caudoviricetes</taxon>
        <taxon>Vilmaviridae</taxon>
        <taxon>Wildcatvirus</taxon>
        <taxon>Wildcatvirus wildcat</taxon>
        <taxon>Mycobacterium virus Wildcat</taxon>
    </lineage>
</organism>
<proteinExistence type="predicted"/>